<evidence type="ECO:0008006" key="5">
    <source>
        <dbReference type="Google" id="ProtNLM"/>
    </source>
</evidence>
<organism evidence="3 4">
    <name type="scientific">Aquabacterium lacunae</name>
    <dbReference type="NCBI Taxonomy" id="2528630"/>
    <lineage>
        <taxon>Bacteria</taxon>
        <taxon>Pseudomonadati</taxon>
        <taxon>Pseudomonadota</taxon>
        <taxon>Betaproteobacteria</taxon>
        <taxon>Burkholderiales</taxon>
        <taxon>Aquabacterium</taxon>
    </lineage>
</organism>
<feature type="chain" id="PRO_5020374111" description="DUF2946 domain-containing protein" evidence="2">
    <location>
        <begin position="23"/>
        <end position="127"/>
    </location>
</feature>
<protein>
    <recommendedName>
        <fullName evidence="5">DUF2946 domain-containing protein</fullName>
    </recommendedName>
</protein>
<feature type="signal peptide" evidence="2">
    <location>
        <begin position="1"/>
        <end position="22"/>
    </location>
</feature>
<dbReference type="EMBL" id="SIXI01000003">
    <property type="protein sequence ID" value="TBO31428.1"/>
    <property type="molecule type" value="Genomic_DNA"/>
</dbReference>
<feature type="region of interest" description="Disordered" evidence="1">
    <location>
        <begin position="46"/>
        <end position="70"/>
    </location>
</feature>
<comment type="caution">
    <text evidence="3">The sequence shown here is derived from an EMBL/GenBank/DDBJ whole genome shotgun (WGS) entry which is preliminary data.</text>
</comment>
<proteinExistence type="predicted"/>
<accession>A0A4V2JFQ2</accession>
<reference evidence="3 4" key="1">
    <citation type="submission" date="2019-02" db="EMBL/GenBank/DDBJ databases">
        <title>Aquabacterium sp. strain KMB7.</title>
        <authorList>
            <person name="Chen W.-M."/>
        </authorList>
    </citation>
    <scope>NUCLEOTIDE SEQUENCE [LARGE SCALE GENOMIC DNA]</scope>
    <source>
        <strain evidence="3 4">KMB7</strain>
    </source>
</reference>
<evidence type="ECO:0000313" key="3">
    <source>
        <dbReference type="EMBL" id="TBO31428.1"/>
    </source>
</evidence>
<name>A0A4V2JFQ2_9BURK</name>
<dbReference type="AlphaFoldDB" id="A0A4V2JFQ2"/>
<sequence>MRRCLAWFLMVWLPLQSLWAVAAPYCQHEPQATSAVAQHLGHHDHGHDLAQRAAPPADPGVSTDAGANGHHDHAHCHGCHGHGVALWPAAREPLAAVGPHGLNTDREAARPSPTGPRPERPNWHAFA</sequence>
<evidence type="ECO:0000256" key="1">
    <source>
        <dbReference type="SAM" id="MobiDB-lite"/>
    </source>
</evidence>
<dbReference type="RefSeq" id="WP_130967882.1">
    <property type="nucleotide sequence ID" value="NZ_SIXI01000003.1"/>
</dbReference>
<keyword evidence="2" id="KW-0732">Signal</keyword>
<dbReference type="Proteomes" id="UP000292120">
    <property type="component" value="Unassembled WGS sequence"/>
</dbReference>
<feature type="region of interest" description="Disordered" evidence="1">
    <location>
        <begin position="96"/>
        <end position="127"/>
    </location>
</feature>
<evidence type="ECO:0000313" key="4">
    <source>
        <dbReference type="Proteomes" id="UP000292120"/>
    </source>
</evidence>
<evidence type="ECO:0000256" key="2">
    <source>
        <dbReference type="SAM" id="SignalP"/>
    </source>
</evidence>
<dbReference type="OrthoDB" id="6717343at2"/>
<keyword evidence="4" id="KW-1185">Reference proteome</keyword>
<gene>
    <name evidence="3" type="ORF">EYS42_09350</name>
</gene>
<feature type="compositionally biased region" description="Basic and acidic residues" evidence="1">
    <location>
        <begin position="117"/>
        <end position="127"/>
    </location>
</feature>